<evidence type="ECO:0000256" key="1">
    <source>
        <dbReference type="ARBA" id="ARBA00005578"/>
    </source>
</evidence>
<organism evidence="3 4">
    <name type="scientific">Aphanocapsa feldmannii 277cV</name>
    <dbReference type="NCBI Taxonomy" id="2507553"/>
    <lineage>
        <taxon>Bacteria</taxon>
        <taxon>Bacillati</taxon>
        <taxon>Cyanobacteriota</taxon>
        <taxon>Cyanophyceae</taxon>
        <taxon>Oscillatoriophycideae</taxon>
        <taxon>Chroococcales</taxon>
        <taxon>Microcystaceae</taxon>
        <taxon>Aphanocapsa</taxon>
    </lineage>
</organism>
<reference evidence="3 4" key="1">
    <citation type="journal article" date="2019" name="mSystems">
        <title>Life at home and on the roam: Genomic adaptions reflect the dual lifestyle of an intracellular, facultative symbiont.</title>
        <authorList>
            <person name="Burgsdorf I."/>
        </authorList>
    </citation>
    <scope>NUCLEOTIDE SEQUENCE [LARGE SCALE GENOMIC DNA]</scope>
    <source>
        <strain evidence="3">277cV</strain>
    </source>
</reference>
<dbReference type="PANTHER" id="PTHR46229">
    <property type="entry name" value="BOLA TRANSCRIPTION REGULATOR"/>
    <property type="match status" value="1"/>
</dbReference>
<dbReference type="AlphaFoldDB" id="A0A524RRD3"/>
<evidence type="ECO:0000313" key="4">
    <source>
        <dbReference type="Proteomes" id="UP000317990"/>
    </source>
</evidence>
<dbReference type="InterPro" id="IPR050961">
    <property type="entry name" value="BolA/IbaG_stress_morph_reg"/>
</dbReference>
<dbReference type="PIRSF" id="PIRSF003113">
    <property type="entry name" value="BolA"/>
    <property type="match status" value="1"/>
</dbReference>
<proteinExistence type="inferred from homology"/>
<dbReference type="InterPro" id="IPR002634">
    <property type="entry name" value="BolA"/>
</dbReference>
<protein>
    <submittedName>
        <fullName evidence="3">BolA family transcriptional regulator</fullName>
    </submittedName>
</protein>
<dbReference type="Gene3D" id="3.30.300.90">
    <property type="entry name" value="BolA-like"/>
    <property type="match status" value="1"/>
</dbReference>
<comment type="similarity">
    <text evidence="1 2">Belongs to the BolA/IbaG family.</text>
</comment>
<name>A0A524RRD3_9CHRO</name>
<accession>A0A524RRD3</accession>
<comment type="caution">
    <text evidence="3">The sequence shown here is derived from an EMBL/GenBank/DDBJ whole genome shotgun (WGS) entry which is preliminary data.</text>
</comment>
<dbReference type="Pfam" id="PF01722">
    <property type="entry name" value="BolA"/>
    <property type="match status" value="1"/>
</dbReference>
<dbReference type="SUPFAM" id="SSF82657">
    <property type="entry name" value="BolA-like"/>
    <property type="match status" value="1"/>
</dbReference>
<dbReference type="PANTHER" id="PTHR46229:SF2">
    <property type="entry name" value="BOLA-LIKE PROTEIN 1"/>
    <property type="match status" value="1"/>
</dbReference>
<evidence type="ECO:0000256" key="2">
    <source>
        <dbReference type="RuleBase" id="RU003860"/>
    </source>
</evidence>
<evidence type="ECO:0000313" key="3">
    <source>
        <dbReference type="EMBL" id="TGG96886.1"/>
    </source>
</evidence>
<sequence>MVSTAKVENAIRSALPDAQVTVEDMTGGGDHLQVSVTSVAFAGLDRVRQHQLVYRALKAELDSEAIHALALNTDLPS</sequence>
<dbReference type="Proteomes" id="UP000317990">
    <property type="component" value="Unassembled WGS sequence"/>
</dbReference>
<gene>
    <name evidence="3" type="ORF">ERJ67_00525</name>
</gene>
<dbReference type="EMBL" id="SRMO01000001">
    <property type="protein sequence ID" value="TGG96886.1"/>
    <property type="molecule type" value="Genomic_DNA"/>
</dbReference>
<dbReference type="InterPro" id="IPR036065">
    <property type="entry name" value="BolA-like_sf"/>
</dbReference>